<dbReference type="Gene3D" id="4.10.60.10">
    <property type="entry name" value="Zinc finger, CCHC-type"/>
    <property type="match status" value="1"/>
</dbReference>
<keyword evidence="1" id="KW-0479">Metal-binding</keyword>
<keyword evidence="1" id="KW-0863">Zinc-finger</keyword>
<feature type="compositionally biased region" description="Pro residues" evidence="2">
    <location>
        <begin position="309"/>
        <end position="318"/>
    </location>
</feature>
<organism evidence="4 5">
    <name type="scientific">Brassica cretica</name>
    <name type="common">Mustard</name>
    <dbReference type="NCBI Taxonomy" id="69181"/>
    <lineage>
        <taxon>Eukaryota</taxon>
        <taxon>Viridiplantae</taxon>
        <taxon>Streptophyta</taxon>
        <taxon>Embryophyta</taxon>
        <taxon>Tracheophyta</taxon>
        <taxon>Spermatophyta</taxon>
        <taxon>Magnoliopsida</taxon>
        <taxon>eudicotyledons</taxon>
        <taxon>Gunneridae</taxon>
        <taxon>Pentapetalae</taxon>
        <taxon>rosids</taxon>
        <taxon>malvids</taxon>
        <taxon>Brassicales</taxon>
        <taxon>Brassicaceae</taxon>
        <taxon>Brassiceae</taxon>
        <taxon>Brassica</taxon>
    </lineage>
</organism>
<dbReference type="Pfam" id="PF00098">
    <property type="entry name" value="zf-CCHC"/>
    <property type="match status" value="2"/>
</dbReference>
<feature type="region of interest" description="Disordered" evidence="2">
    <location>
        <begin position="171"/>
        <end position="205"/>
    </location>
</feature>
<evidence type="ECO:0000256" key="2">
    <source>
        <dbReference type="SAM" id="MobiDB-lite"/>
    </source>
</evidence>
<dbReference type="InterPro" id="IPR051714">
    <property type="entry name" value="Znf_CCHC_NABP"/>
</dbReference>
<evidence type="ECO:0000313" key="5">
    <source>
        <dbReference type="Proteomes" id="UP000266723"/>
    </source>
</evidence>
<dbReference type="InterPro" id="IPR036875">
    <property type="entry name" value="Znf_CCHC_sf"/>
</dbReference>
<feature type="region of interest" description="Disordered" evidence="2">
    <location>
        <begin position="82"/>
        <end position="152"/>
    </location>
</feature>
<dbReference type="SMART" id="SM00343">
    <property type="entry name" value="ZnF_C2HC"/>
    <property type="match status" value="2"/>
</dbReference>
<evidence type="ECO:0000313" key="4">
    <source>
        <dbReference type="EMBL" id="KAF3552061.1"/>
    </source>
</evidence>
<keyword evidence="1" id="KW-0862">Zinc</keyword>
<keyword evidence="5" id="KW-1185">Reference proteome</keyword>
<dbReference type="EMBL" id="QGKV02000832">
    <property type="protein sequence ID" value="KAF3552061.1"/>
    <property type="molecule type" value="Genomic_DNA"/>
</dbReference>
<dbReference type="InterPro" id="IPR001878">
    <property type="entry name" value="Znf_CCHC"/>
</dbReference>
<dbReference type="Proteomes" id="UP000266723">
    <property type="component" value="Unassembled WGS sequence"/>
</dbReference>
<dbReference type="PANTHER" id="PTHR23002">
    <property type="entry name" value="ZINC FINGER CCHC DOMAIN CONTAINING PROTEIN"/>
    <property type="match status" value="1"/>
</dbReference>
<feature type="domain" description="CCHC-type" evidence="3">
    <location>
        <begin position="278"/>
        <end position="292"/>
    </location>
</feature>
<accession>A0ABQ7CKL9</accession>
<dbReference type="SUPFAM" id="SSF57756">
    <property type="entry name" value="Retrovirus zinc finger-like domains"/>
    <property type="match status" value="1"/>
</dbReference>
<protein>
    <recommendedName>
        <fullName evidence="3">CCHC-type domain-containing protein</fullName>
    </recommendedName>
</protein>
<dbReference type="PROSITE" id="PS50158">
    <property type="entry name" value="ZF_CCHC"/>
    <property type="match status" value="2"/>
</dbReference>
<name>A0ABQ7CKL9_BRACR</name>
<evidence type="ECO:0000256" key="1">
    <source>
        <dbReference type="PROSITE-ProRule" id="PRU00047"/>
    </source>
</evidence>
<feature type="compositionally biased region" description="Low complexity" evidence="2">
    <location>
        <begin position="104"/>
        <end position="117"/>
    </location>
</feature>
<feature type="domain" description="CCHC-type" evidence="3">
    <location>
        <begin position="249"/>
        <end position="264"/>
    </location>
</feature>
<gene>
    <name evidence="4" type="ORF">DY000_02006692</name>
</gene>
<evidence type="ECO:0000259" key="3">
    <source>
        <dbReference type="PROSITE" id="PS50158"/>
    </source>
</evidence>
<sequence>MNIDLLFLSNIDRWSSSMVISVQPQAYLGEEDQLRPSSPLVCLGKLWSPCLSMNRTDLVIIPLCFRSEVTLRRETLYFLDGRNGQPEMPPRGALFGRRGGPNLPISISSSSDSSPPSTQAPLPTPSFEATPLGSSIGTDPSEGSYDQTPVHMPLSPDTYFMDIEVAVVHDSPVHGDHPAAPASPAAHIPPAPATPTTAAQPEPAPTDPAIIALLELMAEMPHSAMQQGRGGRVFRGALSGGPRPRTPTCFTCGQLGHVRRDCPNVRQFQSAGPSHITCFTCGERGHYATSCPHTHLSQPFVSSTRPDEPANPPLPLPPTKRQDTARRAYALELPGPSRPP</sequence>
<feature type="region of interest" description="Disordered" evidence="2">
    <location>
        <begin position="298"/>
        <end position="323"/>
    </location>
</feature>
<reference evidence="4 5" key="1">
    <citation type="journal article" date="2020" name="BMC Genomics">
        <title>Intraspecific diversification of the crop wild relative Brassica cretica Lam. using demographic model selection.</title>
        <authorList>
            <person name="Kioukis A."/>
            <person name="Michalopoulou V.A."/>
            <person name="Briers L."/>
            <person name="Pirintsos S."/>
            <person name="Studholme D.J."/>
            <person name="Pavlidis P."/>
            <person name="Sarris P.F."/>
        </authorList>
    </citation>
    <scope>NUCLEOTIDE SEQUENCE [LARGE SCALE GENOMIC DNA]</scope>
    <source>
        <strain evidence="5">cv. PFS-1207/04</strain>
    </source>
</reference>
<proteinExistence type="predicted"/>
<comment type="caution">
    <text evidence="4">The sequence shown here is derived from an EMBL/GenBank/DDBJ whole genome shotgun (WGS) entry which is preliminary data.</text>
</comment>